<dbReference type="AlphaFoldDB" id="A0AAV4MIT6"/>
<evidence type="ECO:0000256" key="1">
    <source>
        <dbReference type="SAM" id="MobiDB-lite"/>
    </source>
</evidence>
<keyword evidence="3" id="KW-1185">Reference proteome</keyword>
<sequence>MLPALVFADNSTPKGSALFVVVAAVRFDAGCLVLGVNLSGMSVDGTWSTVLLAKNNTRGLFFLHNSPVIFGIITDRKKEEKCQGGPPTALRIMISSPQVLPDSSRTCPSQRSASVWSIRPYFWNRCPLLTTRRKSHPGLSPVFICIELNRAQARRKRVAAFLRKDRKKEENRQGGPPTASRIMISSPQVLPDSSRTCPSQRFASVWSIRPYFWNRCPLLTTRRKSHLGLSPVFISIELNRGQARRKRVAAFLQKG</sequence>
<comment type="caution">
    <text evidence="2">The sequence shown here is derived from an EMBL/GenBank/DDBJ whole genome shotgun (WGS) entry which is preliminary data.</text>
</comment>
<dbReference type="EMBL" id="BPLQ01000481">
    <property type="protein sequence ID" value="GIX71750.1"/>
    <property type="molecule type" value="Genomic_DNA"/>
</dbReference>
<gene>
    <name evidence="2" type="ORF">CDAR_613831</name>
</gene>
<reference evidence="2 3" key="1">
    <citation type="submission" date="2021-06" db="EMBL/GenBank/DDBJ databases">
        <title>Caerostris darwini draft genome.</title>
        <authorList>
            <person name="Kono N."/>
            <person name="Arakawa K."/>
        </authorList>
    </citation>
    <scope>NUCLEOTIDE SEQUENCE [LARGE SCALE GENOMIC DNA]</scope>
</reference>
<organism evidence="2 3">
    <name type="scientific">Caerostris darwini</name>
    <dbReference type="NCBI Taxonomy" id="1538125"/>
    <lineage>
        <taxon>Eukaryota</taxon>
        <taxon>Metazoa</taxon>
        <taxon>Ecdysozoa</taxon>
        <taxon>Arthropoda</taxon>
        <taxon>Chelicerata</taxon>
        <taxon>Arachnida</taxon>
        <taxon>Araneae</taxon>
        <taxon>Araneomorphae</taxon>
        <taxon>Entelegynae</taxon>
        <taxon>Araneoidea</taxon>
        <taxon>Araneidae</taxon>
        <taxon>Caerostris</taxon>
    </lineage>
</organism>
<evidence type="ECO:0000313" key="3">
    <source>
        <dbReference type="Proteomes" id="UP001054837"/>
    </source>
</evidence>
<dbReference type="Proteomes" id="UP001054837">
    <property type="component" value="Unassembled WGS sequence"/>
</dbReference>
<evidence type="ECO:0000313" key="2">
    <source>
        <dbReference type="EMBL" id="GIX71750.1"/>
    </source>
</evidence>
<protein>
    <submittedName>
        <fullName evidence="2">Uncharacterized protein</fullName>
    </submittedName>
</protein>
<name>A0AAV4MIT6_9ARAC</name>
<feature type="region of interest" description="Disordered" evidence="1">
    <location>
        <begin position="163"/>
        <end position="191"/>
    </location>
</feature>
<accession>A0AAV4MIT6</accession>
<proteinExistence type="predicted"/>